<name>A0A3B0X7P4_9ZZZZ</name>
<gene>
    <name evidence="1" type="ORF">MNBD_GAMMA07-2639</name>
</gene>
<dbReference type="Gene3D" id="2.40.160.10">
    <property type="entry name" value="Porin"/>
    <property type="match status" value="1"/>
</dbReference>
<accession>A0A3B0X7P4</accession>
<organism evidence="1">
    <name type="scientific">hydrothermal vent metagenome</name>
    <dbReference type="NCBI Taxonomy" id="652676"/>
    <lineage>
        <taxon>unclassified sequences</taxon>
        <taxon>metagenomes</taxon>
        <taxon>ecological metagenomes</taxon>
    </lineage>
</organism>
<evidence type="ECO:0000313" key="1">
    <source>
        <dbReference type="EMBL" id="VAW57499.1"/>
    </source>
</evidence>
<dbReference type="EMBL" id="UOFF01000404">
    <property type="protein sequence ID" value="VAW57499.1"/>
    <property type="molecule type" value="Genomic_DNA"/>
</dbReference>
<proteinExistence type="predicted"/>
<protein>
    <recommendedName>
        <fullName evidence="2">Phosphate-selective porin O and P</fullName>
    </recommendedName>
</protein>
<dbReference type="Pfam" id="PF07396">
    <property type="entry name" value="Porin_O_P"/>
    <property type="match status" value="1"/>
</dbReference>
<dbReference type="AlphaFoldDB" id="A0A3B0X7P4"/>
<reference evidence="1" key="1">
    <citation type="submission" date="2018-06" db="EMBL/GenBank/DDBJ databases">
        <authorList>
            <person name="Zhirakovskaya E."/>
        </authorList>
    </citation>
    <scope>NUCLEOTIDE SEQUENCE</scope>
</reference>
<dbReference type="InterPro" id="IPR010870">
    <property type="entry name" value="Porin_O/P"/>
</dbReference>
<dbReference type="InterPro" id="IPR023614">
    <property type="entry name" value="Porin_dom_sf"/>
</dbReference>
<evidence type="ECO:0008006" key="2">
    <source>
        <dbReference type="Google" id="ProtNLM"/>
    </source>
</evidence>
<dbReference type="SUPFAM" id="SSF56935">
    <property type="entry name" value="Porins"/>
    <property type="match status" value="1"/>
</dbReference>
<sequence>MNIKKLSLLLGLSLINAPTYAANWLTLQGLEKSGSSVRAKVWGFVQPEYTNISGTKLKAGPFAGQDMSPNMARPDNKSHETFNIRRARIGVRGTGFPLDDKVNYFFLAEFGNNGITRPAKTGALVTDASVTLSQIPNAHIRVGQFKTPTAEEGLAAIHVFNYINFTNITNQMMLERFTNGDGSDGDGRPAAASSLVSLDANGLNGAVGAFRDIGVQVFNTFKVNDWEHSYAVMYGNGNGISRSDNDDNKETYLYWSSELVYGGGGPRRQGLKLFAWNQSGKRTLTTSGAGEYNRDRNGLGATYLKGKYRAAVEYMTADGMIFNGSDGGAIPGKLNNAGNNVSQINVLTKDKADGYYLDFGYKVLQNLELDIRYDVLNRGTETSLGERTFDTLTLGVQYFFNKKSRFTFNYEIRNQDAPGFPGTAPPNQIASSLDDRLSMQLLVIF</sequence>